<keyword evidence="3" id="KW-1185">Reference proteome</keyword>
<accession>A0ABR1SAN9</accession>
<sequence>MPRLLLLPIQTMVPDQIASIGVDNSTCFTRHYCRRSPHNKGMNSADSSTGGSVGSYRSLFARYVLPDMCLRSRRRACRDVHHRCRAWLRSCGRGRDDSDSGLEETEGGQLDVLLESADGEVGTGSVIGPVGGVVDAVVVVAVWPALLLLCLLVVAIVPVLVEHGEQPAPPFLPDSEDENVEADPREELQQQIGSAASFRGFWTEMMFGRYKGNNGAEHSVRDEQHYVPKAKVGEGLVPVSVQRGGSGVVLGQVACCHY</sequence>
<protein>
    <submittedName>
        <fullName evidence="2">Uncharacterized protein</fullName>
    </submittedName>
</protein>
<gene>
    <name evidence="2" type="ORF">PG991_005464</name>
</gene>
<keyword evidence="1" id="KW-0812">Transmembrane</keyword>
<keyword evidence="1" id="KW-1133">Transmembrane helix</keyword>
<dbReference type="Proteomes" id="UP001396898">
    <property type="component" value="Unassembled WGS sequence"/>
</dbReference>
<reference evidence="2 3" key="1">
    <citation type="submission" date="2023-01" db="EMBL/GenBank/DDBJ databases">
        <title>Analysis of 21 Apiospora genomes using comparative genomics revels a genus with tremendous synthesis potential of carbohydrate active enzymes and secondary metabolites.</title>
        <authorList>
            <person name="Sorensen T."/>
        </authorList>
    </citation>
    <scope>NUCLEOTIDE SEQUENCE [LARGE SCALE GENOMIC DNA]</scope>
    <source>
        <strain evidence="2 3">CBS 20057</strain>
    </source>
</reference>
<dbReference type="EMBL" id="JAQQWI010000007">
    <property type="protein sequence ID" value="KAK8028408.1"/>
    <property type="molecule type" value="Genomic_DNA"/>
</dbReference>
<feature type="transmembrane region" description="Helical" evidence="1">
    <location>
        <begin position="136"/>
        <end position="161"/>
    </location>
</feature>
<evidence type="ECO:0000313" key="3">
    <source>
        <dbReference type="Proteomes" id="UP001396898"/>
    </source>
</evidence>
<organism evidence="2 3">
    <name type="scientific">Apiospora marii</name>
    <dbReference type="NCBI Taxonomy" id="335849"/>
    <lineage>
        <taxon>Eukaryota</taxon>
        <taxon>Fungi</taxon>
        <taxon>Dikarya</taxon>
        <taxon>Ascomycota</taxon>
        <taxon>Pezizomycotina</taxon>
        <taxon>Sordariomycetes</taxon>
        <taxon>Xylariomycetidae</taxon>
        <taxon>Amphisphaeriales</taxon>
        <taxon>Apiosporaceae</taxon>
        <taxon>Apiospora</taxon>
    </lineage>
</organism>
<name>A0ABR1SAN9_9PEZI</name>
<keyword evidence="1" id="KW-0472">Membrane</keyword>
<evidence type="ECO:0000313" key="2">
    <source>
        <dbReference type="EMBL" id="KAK8028408.1"/>
    </source>
</evidence>
<proteinExistence type="predicted"/>
<comment type="caution">
    <text evidence="2">The sequence shown here is derived from an EMBL/GenBank/DDBJ whole genome shotgun (WGS) entry which is preliminary data.</text>
</comment>
<evidence type="ECO:0000256" key="1">
    <source>
        <dbReference type="SAM" id="Phobius"/>
    </source>
</evidence>